<keyword evidence="6 13" id="KW-0732">Signal</keyword>
<keyword evidence="9 16" id="KW-0675">Receptor</keyword>
<evidence type="ECO:0000256" key="5">
    <source>
        <dbReference type="ARBA" id="ARBA00022692"/>
    </source>
</evidence>
<keyword evidence="5 11" id="KW-0812">Transmembrane</keyword>
<dbReference type="InterPro" id="IPR039426">
    <property type="entry name" value="TonB-dep_rcpt-like"/>
</dbReference>
<protein>
    <submittedName>
        <fullName evidence="16">TonB-dependent receptor</fullName>
    </submittedName>
</protein>
<keyword evidence="7 12" id="KW-0798">TonB box</keyword>
<dbReference type="InterPro" id="IPR037066">
    <property type="entry name" value="Plug_dom_sf"/>
</dbReference>
<evidence type="ECO:0000256" key="7">
    <source>
        <dbReference type="ARBA" id="ARBA00023077"/>
    </source>
</evidence>
<keyword evidence="17" id="KW-1185">Reference proteome</keyword>
<evidence type="ECO:0000256" key="11">
    <source>
        <dbReference type="PROSITE-ProRule" id="PRU01360"/>
    </source>
</evidence>
<dbReference type="PANTHER" id="PTHR30069">
    <property type="entry name" value="TONB-DEPENDENT OUTER MEMBRANE RECEPTOR"/>
    <property type="match status" value="1"/>
</dbReference>
<dbReference type="Pfam" id="PF00593">
    <property type="entry name" value="TonB_dep_Rec_b-barrel"/>
    <property type="match status" value="1"/>
</dbReference>
<evidence type="ECO:0000256" key="4">
    <source>
        <dbReference type="ARBA" id="ARBA00022452"/>
    </source>
</evidence>
<dbReference type="GO" id="GO:0044718">
    <property type="term" value="P:siderophore transmembrane transport"/>
    <property type="evidence" value="ECO:0007669"/>
    <property type="project" value="TreeGrafter"/>
</dbReference>
<evidence type="ECO:0000313" key="16">
    <source>
        <dbReference type="EMBL" id="OYQ35982.1"/>
    </source>
</evidence>
<dbReference type="GO" id="GO:0015232">
    <property type="term" value="F:heme transmembrane transporter activity"/>
    <property type="evidence" value="ECO:0007669"/>
    <property type="project" value="InterPro"/>
</dbReference>
<dbReference type="Proteomes" id="UP000216998">
    <property type="component" value="Unassembled WGS sequence"/>
</dbReference>
<reference evidence="16 17" key="1">
    <citation type="submission" date="2017-07" db="EMBL/GenBank/DDBJ databases">
        <title>Niveispirillum cyanobacteriorum sp. nov., isolated from cyanobacterial aggregates in a eutrophic lake.</title>
        <authorList>
            <person name="Cai H."/>
        </authorList>
    </citation>
    <scope>NUCLEOTIDE SEQUENCE [LARGE SCALE GENOMIC DNA]</scope>
    <source>
        <strain evidence="17">TH1-14</strain>
    </source>
</reference>
<evidence type="ECO:0000256" key="13">
    <source>
        <dbReference type="SAM" id="SignalP"/>
    </source>
</evidence>
<organism evidence="16 17">
    <name type="scientific">Niveispirillum lacus</name>
    <dbReference type="NCBI Taxonomy" id="1981099"/>
    <lineage>
        <taxon>Bacteria</taxon>
        <taxon>Pseudomonadati</taxon>
        <taxon>Pseudomonadota</taxon>
        <taxon>Alphaproteobacteria</taxon>
        <taxon>Rhodospirillales</taxon>
        <taxon>Azospirillaceae</taxon>
        <taxon>Niveispirillum</taxon>
    </lineage>
</organism>
<dbReference type="InterPro" id="IPR036942">
    <property type="entry name" value="Beta-barrel_TonB_sf"/>
</dbReference>
<keyword evidence="3 11" id="KW-0813">Transport</keyword>
<evidence type="ECO:0000256" key="1">
    <source>
        <dbReference type="ARBA" id="ARBA00004571"/>
    </source>
</evidence>
<keyword evidence="4 11" id="KW-1134">Transmembrane beta strand</keyword>
<feature type="domain" description="TonB-dependent receptor plug" evidence="15">
    <location>
        <begin position="45"/>
        <end position="164"/>
    </location>
</feature>
<dbReference type="OrthoDB" id="9760333at2"/>
<feature type="signal peptide" evidence="13">
    <location>
        <begin position="1"/>
        <end position="17"/>
    </location>
</feature>
<dbReference type="CDD" id="cd01347">
    <property type="entry name" value="ligand_gated_channel"/>
    <property type="match status" value="1"/>
</dbReference>
<evidence type="ECO:0000313" key="17">
    <source>
        <dbReference type="Proteomes" id="UP000216998"/>
    </source>
</evidence>
<dbReference type="GO" id="GO:0015344">
    <property type="term" value="F:siderophore uptake transmembrane transporter activity"/>
    <property type="evidence" value="ECO:0007669"/>
    <property type="project" value="TreeGrafter"/>
</dbReference>
<evidence type="ECO:0000256" key="8">
    <source>
        <dbReference type="ARBA" id="ARBA00023136"/>
    </source>
</evidence>
<evidence type="ECO:0000256" key="6">
    <source>
        <dbReference type="ARBA" id="ARBA00022729"/>
    </source>
</evidence>
<dbReference type="InterPro" id="IPR000531">
    <property type="entry name" value="Beta-barrel_TonB"/>
</dbReference>
<name>A0A255Z3G6_9PROT</name>
<evidence type="ECO:0000256" key="9">
    <source>
        <dbReference type="ARBA" id="ARBA00023170"/>
    </source>
</evidence>
<dbReference type="InterPro" id="IPR011276">
    <property type="entry name" value="TonB_haem/Hb_rcpt"/>
</dbReference>
<gene>
    <name evidence="16" type="ORF">CHU95_06945</name>
</gene>
<dbReference type="PROSITE" id="PS52016">
    <property type="entry name" value="TONB_DEPENDENT_REC_3"/>
    <property type="match status" value="1"/>
</dbReference>
<dbReference type="NCBIfam" id="TIGR01785">
    <property type="entry name" value="TonB-hemin"/>
    <property type="match status" value="1"/>
</dbReference>
<dbReference type="PANTHER" id="PTHR30069:SF29">
    <property type="entry name" value="HEMOGLOBIN AND HEMOGLOBIN-HAPTOGLOBIN-BINDING PROTEIN 1-RELATED"/>
    <property type="match status" value="1"/>
</dbReference>
<dbReference type="EMBL" id="NOXU01000024">
    <property type="protein sequence ID" value="OYQ35982.1"/>
    <property type="molecule type" value="Genomic_DNA"/>
</dbReference>
<evidence type="ECO:0000256" key="10">
    <source>
        <dbReference type="ARBA" id="ARBA00023237"/>
    </source>
</evidence>
<comment type="subcellular location">
    <subcellularLocation>
        <location evidence="1 11">Cell outer membrane</location>
        <topology evidence="1 11">Multi-pass membrane protein</topology>
    </subcellularLocation>
</comment>
<proteinExistence type="inferred from homology"/>
<evidence type="ECO:0000256" key="12">
    <source>
        <dbReference type="RuleBase" id="RU003357"/>
    </source>
</evidence>
<evidence type="ECO:0000256" key="3">
    <source>
        <dbReference type="ARBA" id="ARBA00022448"/>
    </source>
</evidence>
<dbReference type="Gene3D" id="2.170.130.10">
    <property type="entry name" value="TonB-dependent receptor, plug domain"/>
    <property type="match status" value="1"/>
</dbReference>
<accession>A0A255Z3G6</accession>
<keyword evidence="8 11" id="KW-0472">Membrane</keyword>
<dbReference type="Gene3D" id="2.40.170.20">
    <property type="entry name" value="TonB-dependent receptor, beta-barrel domain"/>
    <property type="match status" value="1"/>
</dbReference>
<dbReference type="Pfam" id="PF07715">
    <property type="entry name" value="Plug"/>
    <property type="match status" value="1"/>
</dbReference>
<comment type="caution">
    <text evidence="16">The sequence shown here is derived from an EMBL/GenBank/DDBJ whole genome shotgun (WGS) entry which is preliminary data.</text>
</comment>
<dbReference type="AlphaFoldDB" id="A0A255Z3G6"/>
<evidence type="ECO:0000256" key="2">
    <source>
        <dbReference type="ARBA" id="ARBA00009810"/>
    </source>
</evidence>
<keyword evidence="10 11" id="KW-0998">Cell outer membrane</keyword>
<evidence type="ECO:0000259" key="15">
    <source>
        <dbReference type="Pfam" id="PF07715"/>
    </source>
</evidence>
<dbReference type="InterPro" id="IPR010949">
    <property type="entry name" value="TonB_Hb/transfer/lactofer_rcpt"/>
</dbReference>
<feature type="chain" id="PRO_5011970988" evidence="13">
    <location>
        <begin position="18"/>
        <end position="731"/>
    </location>
</feature>
<dbReference type="RefSeq" id="WP_094455062.1">
    <property type="nucleotide sequence ID" value="NZ_NOXU01000024.1"/>
</dbReference>
<dbReference type="GO" id="GO:0009279">
    <property type="term" value="C:cell outer membrane"/>
    <property type="evidence" value="ECO:0007669"/>
    <property type="project" value="UniProtKB-SubCell"/>
</dbReference>
<feature type="domain" description="TonB-dependent receptor-like beta-barrel" evidence="14">
    <location>
        <begin position="295"/>
        <end position="692"/>
    </location>
</feature>
<dbReference type="InterPro" id="IPR012910">
    <property type="entry name" value="Plug_dom"/>
</dbReference>
<sequence>MTALPLILLALAGTARAQDSQVAEAADMQVSEITVIATRTPKETVDAPATVSVIGAERVKDRLVTDIKDLIRHEPGVSVRSSPTRFTAAGANTGRDGNSGFNIRGLEGNRVLIQTDGIRAPDAFAFGGQSVGRGDYVDLDLLKSVEILRGPASALYGSDGLAGAVSFVTKDPVDFIQGDKVYGGEVKAGYSEADRGWGKGMVLAGKAGKWSAMLAYNRRDAKETENKGAIKTANITRTAANPQDIADNSALAKLVWQPTGEHTLRLTYELFDHDMEADVLTAIAVPPLVATSVIGLRAHDTVRRDRVSLDHRYDPADGGMIDSLHWTLYRQDSDTRQYSAEDRNTAADRLRINTFDNKVTGLNVDASTSIKGNGIDHLMVYGGDFSLTEQLGTRDGTVPPAGETYPTRAFPTTDHTLAGLFIQDEVTLLGGALSLYPALRYDYYKIDPKTDPLFVGTPTGQSDDHLSPKFAALYWLNDHAGLFANYAEGFKAPAPSQVNNGFANPLQNYRSISNPDLKPESSRTVELGLRLRGDDWQAAVTGFKGWYDDFIEQVLVSGNFTAASPATYQYVNLNKVTIHGLEAKANWDVGQGWGLIGGAAYAKGDQETAGVKRPLDSIDPVKVTLGVSWDEPTEGRFGGDISAIYSAKKSAGRIGTACTGGCFAPGDFIVLDATARWRVTDFATLRAGLFNITNQKYWWWGDVRGLAASSTIRDSYTQPGRNLSASLTVSF</sequence>
<comment type="similarity">
    <text evidence="2 11 12">Belongs to the TonB-dependent receptor family.</text>
</comment>
<dbReference type="SUPFAM" id="SSF56935">
    <property type="entry name" value="Porins"/>
    <property type="match status" value="1"/>
</dbReference>
<dbReference type="NCBIfam" id="TIGR01786">
    <property type="entry name" value="TonB-hemlactrns"/>
    <property type="match status" value="1"/>
</dbReference>
<evidence type="ECO:0000259" key="14">
    <source>
        <dbReference type="Pfam" id="PF00593"/>
    </source>
</evidence>